<evidence type="ECO:0000313" key="2">
    <source>
        <dbReference type="Proteomes" id="UP000249577"/>
    </source>
</evidence>
<dbReference type="AlphaFoldDB" id="A0A2W5K4F5"/>
<name>A0A2W5K4F5_ANCNO</name>
<sequence length="278" mass="31309">MAATKDDQISMVGEFGNRTVPEMLIGCWHRKSIVFRDGKVDTATKVIWLQTASGVADIRIPGDRRDLSAKTLDECSPDDLLALAEQDCFAAVTLFDSATTPLPTAIWPPELDILRFQPAVMFPEDGWLEWRDNGLTMIEFAPSGAYEEDWRLREKPDFAFHLKRLDVDCVEEIFIAGNEAIRARGKAVSARSAHDGGANTLLDLGRDDPSHLRALVDCEFSYARRSQATGHYQIELSTLPWLEQSRLDVEWAMRDGDPSAVLQDSSGSRWRILSLWRR</sequence>
<dbReference type="Proteomes" id="UP000249577">
    <property type="component" value="Unassembled WGS sequence"/>
</dbReference>
<proteinExistence type="predicted"/>
<protein>
    <submittedName>
        <fullName evidence="1">Uncharacterized protein</fullName>
    </submittedName>
</protein>
<dbReference type="EMBL" id="QFPN01000016">
    <property type="protein sequence ID" value="PZQ10394.1"/>
    <property type="molecule type" value="Genomic_DNA"/>
</dbReference>
<gene>
    <name evidence="1" type="ORF">DI565_19960</name>
</gene>
<accession>A0A2W5K4F5</accession>
<reference evidence="1 2" key="1">
    <citation type="submission" date="2017-08" db="EMBL/GenBank/DDBJ databases">
        <title>Infants hospitalized years apart are colonized by the same room-sourced microbial strains.</title>
        <authorList>
            <person name="Brooks B."/>
            <person name="Olm M.R."/>
            <person name="Firek B.A."/>
            <person name="Baker R."/>
            <person name="Thomas B.C."/>
            <person name="Morowitz M.J."/>
            <person name="Banfield J.F."/>
        </authorList>
    </citation>
    <scope>NUCLEOTIDE SEQUENCE [LARGE SCALE GENOMIC DNA]</scope>
    <source>
        <strain evidence="1">S2_005_003_R2_43</strain>
    </source>
</reference>
<evidence type="ECO:0000313" key="1">
    <source>
        <dbReference type="EMBL" id="PZQ10394.1"/>
    </source>
</evidence>
<comment type="caution">
    <text evidence="1">The sequence shown here is derived from an EMBL/GenBank/DDBJ whole genome shotgun (WGS) entry which is preliminary data.</text>
</comment>
<organism evidence="1 2">
    <name type="scientific">Ancylobacter novellus</name>
    <name type="common">Thiobacillus novellus</name>
    <dbReference type="NCBI Taxonomy" id="921"/>
    <lineage>
        <taxon>Bacteria</taxon>
        <taxon>Pseudomonadati</taxon>
        <taxon>Pseudomonadota</taxon>
        <taxon>Alphaproteobacteria</taxon>
        <taxon>Hyphomicrobiales</taxon>
        <taxon>Xanthobacteraceae</taxon>
        <taxon>Ancylobacter</taxon>
    </lineage>
</organism>